<organism evidence="1 2">
    <name type="scientific">Austropuccinia psidii MF-1</name>
    <dbReference type="NCBI Taxonomy" id="1389203"/>
    <lineage>
        <taxon>Eukaryota</taxon>
        <taxon>Fungi</taxon>
        <taxon>Dikarya</taxon>
        <taxon>Basidiomycota</taxon>
        <taxon>Pucciniomycotina</taxon>
        <taxon>Pucciniomycetes</taxon>
        <taxon>Pucciniales</taxon>
        <taxon>Sphaerophragmiaceae</taxon>
        <taxon>Austropuccinia</taxon>
    </lineage>
</organism>
<evidence type="ECO:0000313" key="2">
    <source>
        <dbReference type="Proteomes" id="UP000765509"/>
    </source>
</evidence>
<name>A0A9Q3P2C2_9BASI</name>
<protein>
    <submittedName>
        <fullName evidence="1">Uncharacterized protein</fullName>
    </submittedName>
</protein>
<sequence>MSFENDKYSVDKHPYEWCLSQSKRLKATYPQMNILMRNRKLLTKIPSKSEHSVRCICSKRYTLDDIANTLQDVRKIKKIGNYSPYKSSGFRDKQPFRVEFKSNQERE</sequence>
<accession>A0A9Q3P2C2</accession>
<gene>
    <name evidence="1" type="ORF">O181_086982</name>
</gene>
<dbReference type="Proteomes" id="UP000765509">
    <property type="component" value="Unassembled WGS sequence"/>
</dbReference>
<comment type="caution">
    <text evidence="1">The sequence shown here is derived from an EMBL/GenBank/DDBJ whole genome shotgun (WGS) entry which is preliminary data.</text>
</comment>
<proteinExistence type="predicted"/>
<dbReference type="EMBL" id="AVOT02052336">
    <property type="protein sequence ID" value="MBW0547267.1"/>
    <property type="molecule type" value="Genomic_DNA"/>
</dbReference>
<evidence type="ECO:0000313" key="1">
    <source>
        <dbReference type="EMBL" id="MBW0547267.1"/>
    </source>
</evidence>
<dbReference type="AlphaFoldDB" id="A0A9Q3P2C2"/>
<keyword evidence="2" id="KW-1185">Reference proteome</keyword>
<reference evidence="1" key="1">
    <citation type="submission" date="2021-03" db="EMBL/GenBank/DDBJ databases">
        <title>Draft genome sequence of rust myrtle Austropuccinia psidii MF-1, a brazilian biotype.</title>
        <authorList>
            <person name="Quecine M.C."/>
            <person name="Pachon D.M.R."/>
            <person name="Bonatelli M.L."/>
            <person name="Correr F.H."/>
            <person name="Franceschini L.M."/>
            <person name="Leite T.F."/>
            <person name="Margarido G.R.A."/>
            <person name="Almeida C.A."/>
            <person name="Ferrarezi J.A."/>
            <person name="Labate C.A."/>
        </authorList>
    </citation>
    <scope>NUCLEOTIDE SEQUENCE</scope>
    <source>
        <strain evidence="1">MF-1</strain>
    </source>
</reference>